<dbReference type="RefSeq" id="WP_378597010.1">
    <property type="nucleotide sequence ID" value="NZ_JBHSNB010000004.1"/>
</dbReference>
<comment type="caution">
    <text evidence="1">The sequence shown here is derived from an EMBL/GenBank/DDBJ whole genome shotgun (WGS) entry which is preliminary data.</text>
</comment>
<evidence type="ECO:0000313" key="1">
    <source>
        <dbReference type="EMBL" id="MFC5586815.1"/>
    </source>
</evidence>
<proteinExistence type="predicted"/>
<dbReference type="Proteomes" id="UP001596107">
    <property type="component" value="Unassembled WGS sequence"/>
</dbReference>
<keyword evidence="2" id="KW-1185">Reference proteome</keyword>
<accession>A0ABW0TD23</accession>
<evidence type="ECO:0000313" key="2">
    <source>
        <dbReference type="Proteomes" id="UP001596107"/>
    </source>
</evidence>
<organism evidence="1 2">
    <name type="scientific">Nitratireductor kimnyeongensis</name>
    <dbReference type="NCBI Taxonomy" id="430679"/>
    <lineage>
        <taxon>Bacteria</taxon>
        <taxon>Pseudomonadati</taxon>
        <taxon>Pseudomonadota</taxon>
        <taxon>Alphaproteobacteria</taxon>
        <taxon>Hyphomicrobiales</taxon>
        <taxon>Phyllobacteriaceae</taxon>
        <taxon>Nitratireductor</taxon>
    </lineage>
</organism>
<sequence length="90" mass="10195">MVLFSVITPWHLRDQLSIRDMSCRGGLCQNTMNKHLRIDAVEPPVKVLEQPIKLEAFADKLSAWQHATRLLIAGARSMAPGHRKAFARTF</sequence>
<dbReference type="EMBL" id="JBHSNB010000004">
    <property type="protein sequence ID" value="MFC5586815.1"/>
    <property type="molecule type" value="Genomic_DNA"/>
</dbReference>
<protein>
    <recommendedName>
        <fullName evidence="3">Transposase</fullName>
    </recommendedName>
</protein>
<name>A0ABW0TD23_9HYPH</name>
<evidence type="ECO:0008006" key="3">
    <source>
        <dbReference type="Google" id="ProtNLM"/>
    </source>
</evidence>
<gene>
    <name evidence="1" type="ORF">ACFPOD_17005</name>
</gene>
<reference evidence="2" key="1">
    <citation type="journal article" date="2019" name="Int. J. Syst. Evol. Microbiol.">
        <title>The Global Catalogue of Microorganisms (GCM) 10K type strain sequencing project: providing services to taxonomists for standard genome sequencing and annotation.</title>
        <authorList>
            <consortium name="The Broad Institute Genomics Platform"/>
            <consortium name="The Broad Institute Genome Sequencing Center for Infectious Disease"/>
            <person name="Wu L."/>
            <person name="Ma J."/>
        </authorList>
    </citation>
    <scope>NUCLEOTIDE SEQUENCE [LARGE SCALE GENOMIC DNA]</scope>
    <source>
        <strain evidence="2">JCM 3366</strain>
    </source>
</reference>